<feature type="transmembrane region" description="Helical" evidence="1">
    <location>
        <begin position="62"/>
        <end position="86"/>
    </location>
</feature>
<dbReference type="Proteomes" id="UP000075260">
    <property type="component" value="Unassembled WGS sequence"/>
</dbReference>
<keyword evidence="1" id="KW-0812">Transmembrane</keyword>
<name>A0A150QQT3_SORCE</name>
<dbReference type="PANTHER" id="PTHR23028">
    <property type="entry name" value="ACETYLTRANSFERASE"/>
    <property type="match status" value="1"/>
</dbReference>
<feature type="transmembrane region" description="Helical" evidence="1">
    <location>
        <begin position="22"/>
        <end position="41"/>
    </location>
</feature>
<evidence type="ECO:0000313" key="3">
    <source>
        <dbReference type="EMBL" id="KYF69968.1"/>
    </source>
</evidence>
<dbReference type="GO" id="GO:0016747">
    <property type="term" value="F:acyltransferase activity, transferring groups other than amino-acyl groups"/>
    <property type="evidence" value="ECO:0007669"/>
    <property type="project" value="InterPro"/>
</dbReference>
<evidence type="ECO:0000259" key="2">
    <source>
        <dbReference type="Pfam" id="PF01757"/>
    </source>
</evidence>
<feature type="transmembrane region" description="Helical" evidence="1">
    <location>
        <begin position="164"/>
        <end position="185"/>
    </location>
</feature>
<dbReference type="PANTHER" id="PTHR23028:SF53">
    <property type="entry name" value="ACYL_TRANSF_3 DOMAIN-CONTAINING PROTEIN"/>
    <property type="match status" value="1"/>
</dbReference>
<feature type="domain" description="Acyltransferase 3" evidence="2">
    <location>
        <begin position="1"/>
        <end position="288"/>
    </location>
</feature>
<dbReference type="InterPro" id="IPR050879">
    <property type="entry name" value="Acyltransferase_3"/>
</dbReference>
<feature type="transmembrane region" description="Helical" evidence="1">
    <location>
        <begin position="284"/>
        <end position="307"/>
    </location>
</feature>
<organism evidence="3 4">
    <name type="scientific">Sorangium cellulosum</name>
    <name type="common">Polyangium cellulosum</name>
    <dbReference type="NCBI Taxonomy" id="56"/>
    <lineage>
        <taxon>Bacteria</taxon>
        <taxon>Pseudomonadati</taxon>
        <taxon>Myxococcota</taxon>
        <taxon>Polyangia</taxon>
        <taxon>Polyangiales</taxon>
        <taxon>Polyangiaceae</taxon>
        <taxon>Sorangium</taxon>
    </lineage>
</organism>
<proteinExistence type="predicted"/>
<dbReference type="InterPro" id="IPR002656">
    <property type="entry name" value="Acyl_transf_3_dom"/>
</dbReference>
<gene>
    <name evidence="3" type="ORF">BE15_05485</name>
</gene>
<evidence type="ECO:0000256" key="1">
    <source>
        <dbReference type="SAM" id="Phobius"/>
    </source>
</evidence>
<reference evidence="3 4" key="1">
    <citation type="submission" date="2014-02" db="EMBL/GenBank/DDBJ databases">
        <title>The small core and large imbalanced accessory genome model reveals a collaborative survival strategy of Sorangium cellulosum strains in nature.</title>
        <authorList>
            <person name="Han K."/>
            <person name="Peng R."/>
            <person name="Blom J."/>
            <person name="Li Y.-Z."/>
        </authorList>
    </citation>
    <scope>NUCLEOTIDE SEQUENCE [LARGE SCALE GENOMIC DNA]</scope>
    <source>
        <strain evidence="3 4">So0008-312</strain>
    </source>
</reference>
<feature type="transmembrane region" description="Helical" evidence="1">
    <location>
        <begin position="197"/>
        <end position="216"/>
    </location>
</feature>
<comment type="caution">
    <text evidence="3">The sequence shown here is derived from an EMBL/GenBank/DDBJ whole genome shotgun (WGS) entry which is preliminary data.</text>
</comment>
<evidence type="ECO:0000313" key="4">
    <source>
        <dbReference type="Proteomes" id="UP000075260"/>
    </source>
</evidence>
<keyword evidence="1" id="KW-1133">Transmembrane helix</keyword>
<dbReference type="Pfam" id="PF01757">
    <property type="entry name" value="Acyl_transf_3"/>
    <property type="match status" value="1"/>
</dbReference>
<sequence>MVVIAHLARNTGVFARFDLGNLGVRVFFVLSGFLITTLLAREHAATGRISLSAFYLRRTLRIFPPFYALVLAVAAARAAGVVALPWSDVAHAATYTMNYNTADRGWILGHTWSLAVEEQFYLLWPAALALAGFRRGLAVAALAMLAAPLVRVTTYLAFPAAHAGIGETFPTVVDALAAGCALALARDALWRWPLYRRFLGSPAFIAVPLVALVAHAGGKHPLFSFFVGTSLVNSAVALVVDRVVRFPDGPIGRFLDRRPVALVGVASYSIYLWQQPFLDARSNAWWTAFPQNLVLAGLCAAASYHLIERPLLRLRLSLDLRRAPQAARPARQAA</sequence>
<protein>
    <recommendedName>
        <fullName evidence="2">Acyltransferase 3 domain-containing protein</fullName>
    </recommendedName>
</protein>
<accession>A0A150QQT3</accession>
<keyword evidence="1" id="KW-0472">Membrane</keyword>
<dbReference type="AlphaFoldDB" id="A0A150QQT3"/>
<dbReference type="GO" id="GO:0009103">
    <property type="term" value="P:lipopolysaccharide biosynthetic process"/>
    <property type="evidence" value="ECO:0007669"/>
    <property type="project" value="TreeGrafter"/>
</dbReference>
<dbReference type="EMBL" id="JEMA01000438">
    <property type="protein sequence ID" value="KYF69968.1"/>
    <property type="molecule type" value="Genomic_DNA"/>
</dbReference>
<feature type="transmembrane region" description="Helical" evidence="1">
    <location>
        <begin position="136"/>
        <end position="158"/>
    </location>
</feature>
<dbReference type="GO" id="GO:0016020">
    <property type="term" value="C:membrane"/>
    <property type="evidence" value="ECO:0007669"/>
    <property type="project" value="TreeGrafter"/>
</dbReference>